<keyword evidence="4" id="KW-1185">Reference proteome</keyword>
<evidence type="ECO:0000313" key="4">
    <source>
        <dbReference type="Proteomes" id="UP001169027"/>
    </source>
</evidence>
<dbReference type="GO" id="GO:0016491">
    <property type="term" value="F:oxidoreductase activity"/>
    <property type="evidence" value="ECO:0007669"/>
    <property type="project" value="UniProtKB-KW"/>
</dbReference>
<dbReference type="Gene3D" id="3.40.50.720">
    <property type="entry name" value="NAD(P)-binding Rossmann-like Domain"/>
    <property type="match status" value="1"/>
</dbReference>
<accession>A0ABT8SEK5</accession>
<proteinExistence type="inferred from homology"/>
<dbReference type="Proteomes" id="UP001169027">
    <property type="component" value="Unassembled WGS sequence"/>
</dbReference>
<dbReference type="NCBIfam" id="NF005559">
    <property type="entry name" value="PRK07231.1"/>
    <property type="match status" value="1"/>
</dbReference>
<dbReference type="InterPro" id="IPR036291">
    <property type="entry name" value="NAD(P)-bd_dom_sf"/>
</dbReference>
<evidence type="ECO:0000256" key="1">
    <source>
        <dbReference type="ARBA" id="ARBA00006484"/>
    </source>
</evidence>
<reference evidence="3" key="1">
    <citation type="submission" date="2023-06" db="EMBL/GenBank/DDBJ databases">
        <authorList>
            <person name="Jiang Y."/>
            <person name="Liu Q."/>
        </authorList>
    </citation>
    <scope>NUCLEOTIDE SEQUENCE</scope>
    <source>
        <strain evidence="3">CGMCC 1.12090</strain>
    </source>
</reference>
<gene>
    <name evidence="3" type="ORF">Q2T77_30390</name>
</gene>
<comment type="caution">
    <text evidence="3">The sequence shown here is derived from an EMBL/GenBank/DDBJ whole genome shotgun (WGS) entry which is preliminary data.</text>
</comment>
<dbReference type="PROSITE" id="PS00061">
    <property type="entry name" value="ADH_SHORT"/>
    <property type="match status" value="1"/>
</dbReference>
<evidence type="ECO:0000313" key="3">
    <source>
        <dbReference type="EMBL" id="MDO1536597.1"/>
    </source>
</evidence>
<dbReference type="InterPro" id="IPR002347">
    <property type="entry name" value="SDR_fam"/>
</dbReference>
<dbReference type="RefSeq" id="WP_301814702.1">
    <property type="nucleotide sequence ID" value="NZ_JAUJZH010000029.1"/>
</dbReference>
<sequence>MTTLASLFDLRGKAAFVAGASSGIGLHTARLLARAGASVALAARRADRLGDAVTQLKEAGYRACATSLDVTQPDSISVAWADAQQQLDQPLDILINNAGVIHIERFTDQSREDVTRIFDTNLKGAFLVAQEAARQMVAQGGGCIVNVASSAGLRASGHMSSYGASKAGLIHLTHIMALELAGKGVRVNALAPGNIRTDMQASFSEHGLEESIRKRIPMRRFGEPSDLDGAMLLLTSDAGRYITGAVLPVDGGQILSWM</sequence>
<dbReference type="Pfam" id="PF13561">
    <property type="entry name" value="adh_short_C2"/>
    <property type="match status" value="1"/>
</dbReference>
<evidence type="ECO:0000256" key="2">
    <source>
        <dbReference type="ARBA" id="ARBA00023002"/>
    </source>
</evidence>
<dbReference type="PANTHER" id="PTHR42760:SF133">
    <property type="entry name" value="3-OXOACYL-[ACYL-CARRIER-PROTEIN] REDUCTASE"/>
    <property type="match status" value="1"/>
</dbReference>
<dbReference type="CDD" id="cd05233">
    <property type="entry name" value="SDR_c"/>
    <property type="match status" value="1"/>
</dbReference>
<dbReference type="SUPFAM" id="SSF51735">
    <property type="entry name" value="NAD(P)-binding Rossmann-fold domains"/>
    <property type="match status" value="1"/>
</dbReference>
<dbReference type="EC" id="1.-.-.-" evidence="3"/>
<dbReference type="PRINTS" id="PR00080">
    <property type="entry name" value="SDRFAMILY"/>
</dbReference>
<keyword evidence="2 3" id="KW-0560">Oxidoreductase</keyword>
<comment type="similarity">
    <text evidence="1">Belongs to the short-chain dehydrogenases/reductases (SDR) family.</text>
</comment>
<dbReference type="PANTHER" id="PTHR42760">
    <property type="entry name" value="SHORT-CHAIN DEHYDROGENASES/REDUCTASES FAMILY MEMBER"/>
    <property type="match status" value="1"/>
</dbReference>
<dbReference type="InterPro" id="IPR020904">
    <property type="entry name" value="Sc_DH/Rdtase_CS"/>
</dbReference>
<organism evidence="3 4">
    <name type="scientific">Variovorax ginsengisoli</name>
    <dbReference type="NCBI Taxonomy" id="363844"/>
    <lineage>
        <taxon>Bacteria</taxon>
        <taxon>Pseudomonadati</taxon>
        <taxon>Pseudomonadota</taxon>
        <taxon>Betaproteobacteria</taxon>
        <taxon>Burkholderiales</taxon>
        <taxon>Comamonadaceae</taxon>
        <taxon>Variovorax</taxon>
    </lineage>
</organism>
<dbReference type="PRINTS" id="PR00081">
    <property type="entry name" value="GDHRDH"/>
</dbReference>
<name>A0ABT8SEK5_9BURK</name>
<protein>
    <submittedName>
        <fullName evidence="3">SDR family oxidoreductase</fullName>
        <ecNumber evidence="3">1.-.-.-</ecNumber>
    </submittedName>
</protein>
<dbReference type="EMBL" id="JAUKVY010000029">
    <property type="protein sequence ID" value="MDO1536597.1"/>
    <property type="molecule type" value="Genomic_DNA"/>
</dbReference>